<name>A0A1A6Y0U8_STEMA</name>
<dbReference type="Gene3D" id="1.10.260.40">
    <property type="entry name" value="lambda repressor-like DNA-binding domains"/>
    <property type="match status" value="1"/>
</dbReference>
<dbReference type="CDD" id="cd00093">
    <property type="entry name" value="HTH_XRE"/>
    <property type="match status" value="1"/>
</dbReference>
<dbReference type="InterPro" id="IPR001387">
    <property type="entry name" value="Cro/C1-type_HTH"/>
</dbReference>
<gene>
    <name evidence="3" type="ORF">A9K58_06425</name>
</gene>
<sequence length="106" mass="12186">MSTIFGNKIKNLRREKGFTLDSLADAAGMSKSYLWELENRESPRPSVEKLAALAKALSMDVSYFLDEEATSPEERHLDQAFFRNYGELDATAKEQMRRIMETFKKS</sequence>
<dbReference type="AlphaFoldDB" id="A0A1A6Y0U8"/>
<protein>
    <submittedName>
        <fullName evidence="3">Transcriptional regulator</fullName>
    </submittedName>
</protein>
<accession>A0A1A6Y0U8</accession>
<evidence type="ECO:0000313" key="4">
    <source>
        <dbReference type="Proteomes" id="UP000092256"/>
    </source>
</evidence>
<dbReference type="Proteomes" id="UP000092256">
    <property type="component" value="Unassembled WGS sequence"/>
</dbReference>
<dbReference type="EMBL" id="LYVJ01000004">
    <property type="protein sequence ID" value="OBU68446.1"/>
    <property type="molecule type" value="Genomic_DNA"/>
</dbReference>
<proteinExistence type="predicted"/>
<reference evidence="3 4" key="1">
    <citation type="submission" date="2016-05" db="EMBL/GenBank/DDBJ databases">
        <title>Draft Genome Sequences of Stenotrophomonas maltophilia Strains Sm32COP, Sm41DVV, Sm46PAILV, SmF3, SmF22, SmSOFb1 and SmCVFa1, Isolated from Different Manures, in France.</title>
        <authorList>
            <person name="Nazaret S."/>
            <person name="Bodilis J."/>
        </authorList>
    </citation>
    <scope>NUCLEOTIDE SEQUENCE [LARGE SCALE GENOMIC DNA]</scope>
    <source>
        <strain evidence="3 4">Sm46PAILV</strain>
    </source>
</reference>
<organism evidence="3 4">
    <name type="scientific">Stenotrophomonas maltophilia</name>
    <name type="common">Pseudomonas maltophilia</name>
    <name type="synonym">Xanthomonas maltophilia</name>
    <dbReference type="NCBI Taxonomy" id="40324"/>
    <lineage>
        <taxon>Bacteria</taxon>
        <taxon>Pseudomonadati</taxon>
        <taxon>Pseudomonadota</taxon>
        <taxon>Gammaproteobacteria</taxon>
        <taxon>Lysobacterales</taxon>
        <taxon>Lysobacteraceae</taxon>
        <taxon>Stenotrophomonas</taxon>
        <taxon>Stenotrophomonas maltophilia group</taxon>
    </lineage>
</organism>
<dbReference type="OrthoDB" id="9813152at2"/>
<comment type="caution">
    <text evidence="3">The sequence shown here is derived from an EMBL/GenBank/DDBJ whole genome shotgun (WGS) entry which is preliminary data.</text>
</comment>
<evidence type="ECO:0000256" key="1">
    <source>
        <dbReference type="ARBA" id="ARBA00023125"/>
    </source>
</evidence>
<dbReference type="GO" id="GO:0003700">
    <property type="term" value="F:DNA-binding transcription factor activity"/>
    <property type="evidence" value="ECO:0007669"/>
    <property type="project" value="TreeGrafter"/>
</dbReference>
<dbReference type="PANTHER" id="PTHR46797">
    <property type="entry name" value="HTH-TYPE TRANSCRIPTIONAL REGULATOR"/>
    <property type="match status" value="1"/>
</dbReference>
<dbReference type="PANTHER" id="PTHR46797:SF1">
    <property type="entry name" value="METHYLPHOSPHONATE SYNTHASE"/>
    <property type="match status" value="1"/>
</dbReference>
<evidence type="ECO:0000313" key="3">
    <source>
        <dbReference type="EMBL" id="OBU68446.1"/>
    </source>
</evidence>
<dbReference type="Pfam" id="PF13560">
    <property type="entry name" value="HTH_31"/>
    <property type="match status" value="1"/>
</dbReference>
<keyword evidence="1" id="KW-0238">DNA-binding</keyword>
<dbReference type="RefSeq" id="WP_065198568.1">
    <property type="nucleotide sequence ID" value="NZ_LYVJ01000004.1"/>
</dbReference>
<evidence type="ECO:0000259" key="2">
    <source>
        <dbReference type="PROSITE" id="PS50943"/>
    </source>
</evidence>
<dbReference type="SUPFAM" id="SSF47413">
    <property type="entry name" value="lambda repressor-like DNA-binding domains"/>
    <property type="match status" value="1"/>
</dbReference>
<dbReference type="GO" id="GO:0005829">
    <property type="term" value="C:cytosol"/>
    <property type="evidence" value="ECO:0007669"/>
    <property type="project" value="TreeGrafter"/>
</dbReference>
<dbReference type="InterPro" id="IPR050807">
    <property type="entry name" value="TransReg_Diox_bact_type"/>
</dbReference>
<dbReference type="GO" id="GO:0003677">
    <property type="term" value="F:DNA binding"/>
    <property type="evidence" value="ECO:0007669"/>
    <property type="project" value="UniProtKB-KW"/>
</dbReference>
<feature type="domain" description="HTH cro/C1-type" evidence="2">
    <location>
        <begin position="9"/>
        <end position="64"/>
    </location>
</feature>
<dbReference type="PROSITE" id="PS50943">
    <property type="entry name" value="HTH_CROC1"/>
    <property type="match status" value="1"/>
</dbReference>
<dbReference type="SMART" id="SM00530">
    <property type="entry name" value="HTH_XRE"/>
    <property type="match status" value="1"/>
</dbReference>
<dbReference type="InterPro" id="IPR010982">
    <property type="entry name" value="Lambda_DNA-bd_dom_sf"/>
</dbReference>